<dbReference type="AlphaFoldDB" id="A0A2P4UFJ4"/>
<dbReference type="Gene3D" id="3.60.15.10">
    <property type="entry name" value="Ribonuclease Z/Hydroxyacylglutathione hydrolase-like"/>
    <property type="match status" value="1"/>
</dbReference>
<evidence type="ECO:0000313" key="3">
    <source>
        <dbReference type="EMBL" id="POM23805.1"/>
    </source>
</evidence>
<evidence type="ECO:0000313" key="4">
    <source>
        <dbReference type="Proteomes" id="UP000242367"/>
    </source>
</evidence>
<comment type="caution">
    <text evidence="3">The sequence shown here is derived from an EMBL/GenBank/DDBJ whole genome shotgun (WGS) entry which is preliminary data.</text>
</comment>
<organism evidence="3 4">
    <name type="scientific">Actinomadura rubteroloni</name>
    <dbReference type="NCBI Taxonomy" id="1926885"/>
    <lineage>
        <taxon>Bacteria</taxon>
        <taxon>Bacillati</taxon>
        <taxon>Actinomycetota</taxon>
        <taxon>Actinomycetes</taxon>
        <taxon>Streptosporangiales</taxon>
        <taxon>Thermomonosporaceae</taxon>
        <taxon>Actinomadura</taxon>
    </lineage>
</organism>
<keyword evidence="4" id="KW-1185">Reference proteome</keyword>
<dbReference type="Pfam" id="PF00753">
    <property type="entry name" value="Lactamase_B"/>
    <property type="match status" value="1"/>
</dbReference>
<dbReference type="SUPFAM" id="SSF56281">
    <property type="entry name" value="Metallo-hydrolase/oxidoreductase"/>
    <property type="match status" value="1"/>
</dbReference>
<dbReference type="PANTHER" id="PTHR30619">
    <property type="entry name" value="DNA INTERNALIZATION/COMPETENCE PROTEIN COMEC/REC2"/>
    <property type="match status" value="1"/>
</dbReference>
<feature type="region of interest" description="Disordered" evidence="1">
    <location>
        <begin position="327"/>
        <end position="361"/>
    </location>
</feature>
<protein>
    <submittedName>
        <fullName evidence="3">ComEC family competence protein</fullName>
    </submittedName>
</protein>
<dbReference type="PANTHER" id="PTHR30619:SF1">
    <property type="entry name" value="RECOMBINATION PROTEIN 2"/>
    <property type="match status" value="1"/>
</dbReference>
<dbReference type="InterPro" id="IPR052159">
    <property type="entry name" value="Competence_DNA_uptake"/>
</dbReference>
<gene>
    <name evidence="3" type="ORF">BTM25_24310</name>
</gene>
<dbReference type="InterPro" id="IPR001279">
    <property type="entry name" value="Metallo-B-lactamas"/>
</dbReference>
<evidence type="ECO:0000259" key="2">
    <source>
        <dbReference type="Pfam" id="PF00753"/>
    </source>
</evidence>
<dbReference type="EMBL" id="MTBP01000002">
    <property type="protein sequence ID" value="POM23805.1"/>
    <property type="molecule type" value="Genomic_DNA"/>
</dbReference>
<evidence type="ECO:0000256" key="1">
    <source>
        <dbReference type="SAM" id="MobiDB-lite"/>
    </source>
</evidence>
<proteinExistence type="predicted"/>
<dbReference type="RefSeq" id="WP_103563009.1">
    <property type="nucleotide sequence ID" value="NZ_MTBP01000002.1"/>
</dbReference>
<feature type="domain" description="Metallo-beta-lactamase" evidence="2">
    <location>
        <begin position="33"/>
        <end position="278"/>
    </location>
</feature>
<dbReference type="InterPro" id="IPR036866">
    <property type="entry name" value="RibonucZ/Hydroxyglut_hydro"/>
</dbReference>
<accession>A0A2P4UFJ4</accession>
<sequence>MGFEIDFLPVGDESSGGDAIAIRCGNLYGPRSQQTVIVVDGGYTDDGEALVEHIAKYYNTTTVDIVVSTHPDQDHITGLKVVLEEMHVKQLLMHLPWKHSSAMARAKTVSFKVSTLSDKLKASLQGAASLEEVAKQRGVPVIEPFAGVGTSDGVFRVLGPSEEYYRELLAEIVEPTEAKSSLPSIKEALRKLAASLVPETIFTETLREDGETSPRNNTSAVCLLTIDERKLLLTGDAGIPALGHVLDRLEGEGFAPGDLNFVQVPHHGSRRNVSPSLLDRLLGTKGQTTRVGSAFVSAPAKNPEHKHPAKKTTNAFHRRGYPVHVTQGTTKRHHHDAPTRPGWSASIPEPFHENVEDNGDS</sequence>
<dbReference type="Proteomes" id="UP000242367">
    <property type="component" value="Unassembled WGS sequence"/>
</dbReference>
<reference evidence="3 4" key="1">
    <citation type="journal article" date="2017" name="Chemistry">
        <title>Isolation, Biosynthesis and Chemical Modifications of Rubterolones A-F: Rare Tropolone Alkaloids from Actinomadura sp. 5-2.</title>
        <authorList>
            <person name="Guo H."/>
            <person name="Benndorf R."/>
            <person name="Leichnitz D."/>
            <person name="Klassen J.L."/>
            <person name="Vollmers J."/>
            <person name="Gorls H."/>
            <person name="Steinacker M."/>
            <person name="Weigel C."/>
            <person name="Dahse H.M."/>
            <person name="Kaster A.K."/>
            <person name="de Beer Z.W."/>
            <person name="Poulsen M."/>
            <person name="Beemelmanns C."/>
        </authorList>
    </citation>
    <scope>NUCLEOTIDE SEQUENCE [LARGE SCALE GENOMIC DNA]</scope>
    <source>
        <strain evidence="3 4">5-2</strain>
    </source>
</reference>
<name>A0A2P4UFJ4_9ACTN</name>